<feature type="repeat" description="TPR" evidence="1">
    <location>
        <begin position="198"/>
        <end position="231"/>
    </location>
</feature>
<gene>
    <name evidence="3" type="ORF">PHLCEN_2v7400</name>
</gene>
<dbReference type="AlphaFoldDB" id="A0A2R6NWK6"/>
<dbReference type="InterPro" id="IPR039340">
    <property type="entry name" value="Tfc4/TFIIIC-102/Sfc4"/>
</dbReference>
<reference evidence="3 4" key="1">
    <citation type="submission" date="2018-02" db="EMBL/GenBank/DDBJ databases">
        <title>Genome sequence of the basidiomycete white-rot fungus Phlebia centrifuga.</title>
        <authorList>
            <person name="Granchi Z."/>
            <person name="Peng M."/>
            <person name="de Vries R.P."/>
            <person name="Hilden K."/>
            <person name="Makela M.R."/>
            <person name="Grigoriev I."/>
            <person name="Riley R."/>
        </authorList>
    </citation>
    <scope>NUCLEOTIDE SEQUENCE [LARGE SCALE GENOMIC DNA]</scope>
    <source>
        <strain evidence="3 4">FBCC195</strain>
    </source>
</reference>
<dbReference type="PANTHER" id="PTHR23082:SF0">
    <property type="entry name" value="GENERAL TRANSCRIPTION FACTOR 3C POLYPEPTIDE 3"/>
    <property type="match status" value="1"/>
</dbReference>
<dbReference type="PANTHER" id="PTHR23082">
    <property type="entry name" value="TRANSCRIPTION INITIATION FACTOR IIIC TFIIIC , POLYPEPTIDE 3-RELATED"/>
    <property type="match status" value="1"/>
</dbReference>
<dbReference type="Pfam" id="PF13174">
    <property type="entry name" value="TPR_6"/>
    <property type="match status" value="1"/>
</dbReference>
<accession>A0A2R6NWK6</accession>
<feature type="region of interest" description="Disordered" evidence="2">
    <location>
        <begin position="371"/>
        <end position="390"/>
    </location>
</feature>
<feature type="region of interest" description="Disordered" evidence="2">
    <location>
        <begin position="844"/>
        <end position="885"/>
    </location>
</feature>
<evidence type="ECO:0000256" key="2">
    <source>
        <dbReference type="SAM" id="MobiDB-lite"/>
    </source>
</evidence>
<proteinExistence type="predicted"/>
<feature type="region of interest" description="Disordered" evidence="2">
    <location>
        <begin position="538"/>
        <end position="561"/>
    </location>
</feature>
<dbReference type="PROSITE" id="PS50005">
    <property type="entry name" value="TPR"/>
    <property type="match status" value="1"/>
</dbReference>
<dbReference type="Proteomes" id="UP000186601">
    <property type="component" value="Unassembled WGS sequence"/>
</dbReference>
<feature type="compositionally biased region" description="Low complexity" evidence="2">
    <location>
        <begin position="374"/>
        <end position="389"/>
    </location>
</feature>
<name>A0A2R6NWK6_9APHY</name>
<dbReference type="OrthoDB" id="9991317at2759"/>
<evidence type="ECO:0000313" key="3">
    <source>
        <dbReference type="EMBL" id="PSR78457.1"/>
    </source>
</evidence>
<feature type="region of interest" description="Disordered" evidence="2">
    <location>
        <begin position="1"/>
        <end position="67"/>
    </location>
</feature>
<dbReference type="Gene3D" id="1.25.40.10">
    <property type="entry name" value="Tetratricopeptide repeat domain"/>
    <property type="match status" value="2"/>
</dbReference>
<dbReference type="Pfam" id="PF13181">
    <property type="entry name" value="TPR_8"/>
    <property type="match status" value="1"/>
</dbReference>
<dbReference type="GO" id="GO:0006383">
    <property type="term" value="P:transcription by RNA polymerase III"/>
    <property type="evidence" value="ECO:0007669"/>
    <property type="project" value="InterPro"/>
</dbReference>
<dbReference type="GO" id="GO:0000127">
    <property type="term" value="C:transcription factor TFIIIC complex"/>
    <property type="evidence" value="ECO:0007669"/>
    <property type="project" value="TreeGrafter"/>
</dbReference>
<feature type="compositionally biased region" description="Acidic residues" evidence="2">
    <location>
        <begin position="12"/>
        <end position="44"/>
    </location>
</feature>
<dbReference type="SMART" id="SM00028">
    <property type="entry name" value="TPR"/>
    <property type="match status" value="5"/>
</dbReference>
<dbReference type="InterPro" id="IPR019734">
    <property type="entry name" value="TPR_rpt"/>
</dbReference>
<feature type="compositionally biased region" description="Polar residues" evidence="2">
    <location>
        <begin position="548"/>
        <end position="560"/>
    </location>
</feature>
<dbReference type="EMBL" id="MLYV02000740">
    <property type="protein sequence ID" value="PSR78457.1"/>
    <property type="molecule type" value="Genomic_DNA"/>
</dbReference>
<organism evidence="3 4">
    <name type="scientific">Hermanssonia centrifuga</name>
    <dbReference type="NCBI Taxonomy" id="98765"/>
    <lineage>
        <taxon>Eukaryota</taxon>
        <taxon>Fungi</taxon>
        <taxon>Dikarya</taxon>
        <taxon>Basidiomycota</taxon>
        <taxon>Agaricomycotina</taxon>
        <taxon>Agaricomycetes</taxon>
        <taxon>Polyporales</taxon>
        <taxon>Meruliaceae</taxon>
        <taxon>Hermanssonia</taxon>
    </lineage>
</organism>
<dbReference type="InterPro" id="IPR011990">
    <property type="entry name" value="TPR-like_helical_dom_sf"/>
</dbReference>
<evidence type="ECO:0000313" key="4">
    <source>
        <dbReference type="Proteomes" id="UP000186601"/>
    </source>
</evidence>
<keyword evidence="1" id="KW-0802">TPR repeat</keyword>
<protein>
    <recommendedName>
        <fullName evidence="5">TPR-like protein</fullName>
    </recommendedName>
</protein>
<dbReference type="SUPFAM" id="SSF48452">
    <property type="entry name" value="TPR-like"/>
    <property type="match status" value="1"/>
</dbReference>
<comment type="caution">
    <text evidence="3">The sequence shown here is derived from an EMBL/GenBank/DDBJ whole genome shotgun (WGS) entry which is preliminary data.</text>
</comment>
<keyword evidence="4" id="KW-1185">Reference proteome</keyword>
<evidence type="ECO:0008006" key="5">
    <source>
        <dbReference type="Google" id="ProtNLM"/>
    </source>
</evidence>
<dbReference type="STRING" id="98765.A0A2R6NWK6"/>
<sequence>MSANPPVSMNEEPWEEDVFDEDADGDVDYTESSGEEYSEEETEDAPGSQEGKGQDRDVGEPEQEVDQDFDRLVREIRAGDTSAGALSKVWDFDMKDREAEFKDDLREASGIGRKRGRKPGRQRGIILSPQVRALIGEGNQAYVDNDIPSTIRIMQEVIRIEPRAGSAWSVLAQCYDDMGEREKALQLRIMAAHLNQDPEEWLRLAEQSRSQGYHQQALYCYRKLYQLDPSNVNALWDRASLAKEVGDLRTARHAFLAILKRVPHDLSVLAELRPILIELSDLELCASLFQDSFTHHQATFPTGQVSNLSAETSRTDHAFDLMEIFVLADLYNTLGQHEQAIHTIRKGCRWLQGRAAQKFWDSCEDDREWDVPAGSNTSTTSGGRTVSDGEVQPGMYPLDVNARHRLAIARIKMGDMTEGKIHANIVLAQQIGEYAALFSEIADAYFEREMYAEAGYIYEMLGADGGTSSLYVLLQAASCRRMIGDIKEAAEVYEHVIEADPTHNDAKMKLAEIYEILNEPRRALDLVLQVIDSRRKIRNGGRQDQEGENMTSAPDASGTSLFEEKSRLGKEKMSRPGPKAGKLTLPQLRELEASKEKDAVLSYGRVKELWARMLAGDMQADREWMHEAESLVESFRETRALFLTTRQAGFRGMFPRAKKRKQTEEATEDSMASRLQLELGRDTLTKKSKSDGVSQNMNSFRTISFDDWLRLMMQYAFNLTERGHYDDAQDLLRHIMYSNGFQKRSHQDAIRCALMTCSITVGRHDIVVEQSRKLVNAHQFNNEPLRILVASLASGLHSTDAFLASTLSKHMLRELRAHDAALKNPDGLRWNPVLKRYGVGSKVDDDEDEGIDAGHAGGETVGKEGQDTTGAQGEQPRPRLPTKENPVGVAVYGQICLAAKSYQSALIHHLREK</sequence>
<evidence type="ECO:0000256" key="1">
    <source>
        <dbReference type="PROSITE-ProRule" id="PRU00339"/>
    </source>
</evidence>